<keyword evidence="2" id="KW-0813">Transport</keyword>
<evidence type="ECO:0000256" key="2">
    <source>
        <dbReference type="ARBA" id="ARBA00022448"/>
    </source>
</evidence>
<organism evidence="5 6">
    <name type="scientific">Azospirillum lipoferum</name>
    <dbReference type="NCBI Taxonomy" id="193"/>
    <lineage>
        <taxon>Bacteria</taxon>
        <taxon>Pseudomonadati</taxon>
        <taxon>Pseudomonadota</taxon>
        <taxon>Alphaproteobacteria</taxon>
        <taxon>Rhodospirillales</taxon>
        <taxon>Azospirillaceae</taxon>
        <taxon>Azospirillum</taxon>
    </lineage>
</organism>
<dbReference type="GO" id="GO:0015740">
    <property type="term" value="P:C4-dicarboxylate transport"/>
    <property type="evidence" value="ECO:0007669"/>
    <property type="project" value="TreeGrafter"/>
</dbReference>
<dbReference type="InterPro" id="IPR018389">
    <property type="entry name" value="DctP_fam"/>
</dbReference>
<feature type="signal peptide" evidence="4">
    <location>
        <begin position="1"/>
        <end position="27"/>
    </location>
</feature>
<comment type="similarity">
    <text evidence="1">Belongs to the bacterial solute-binding protein 7 family.</text>
</comment>
<dbReference type="PANTHER" id="PTHR33376:SF7">
    <property type="entry name" value="C4-DICARBOXYLATE-BINDING PROTEIN DCTB"/>
    <property type="match status" value="1"/>
</dbReference>
<evidence type="ECO:0000313" key="5">
    <source>
        <dbReference type="EMBL" id="KAA0592775.1"/>
    </source>
</evidence>
<keyword evidence="6" id="KW-1185">Reference proteome</keyword>
<evidence type="ECO:0000313" key="6">
    <source>
        <dbReference type="Proteomes" id="UP000324927"/>
    </source>
</evidence>
<dbReference type="RefSeq" id="WP_149234143.1">
    <property type="nucleotide sequence ID" value="NZ_JALJXJ010000017.1"/>
</dbReference>
<dbReference type="Gene3D" id="3.40.190.170">
    <property type="entry name" value="Bacterial extracellular solute-binding protein, family 7"/>
    <property type="match status" value="1"/>
</dbReference>
<dbReference type="PANTHER" id="PTHR33376">
    <property type="match status" value="1"/>
</dbReference>
<dbReference type="AlphaFoldDB" id="A0A5A9GG23"/>
<evidence type="ECO:0000256" key="3">
    <source>
        <dbReference type="ARBA" id="ARBA00022729"/>
    </source>
</evidence>
<keyword evidence="3 4" id="KW-0732">Signal</keyword>
<sequence>MSVTRRAVVGAALAAPAIIATSRLGWAADSKVLKISHQFPGGTLEEGDFRDRIVRRFAAEVEKRTAGTLKFEIYPNSSLMKTLAQFSAVRKGALDLSLYPLPYAGGEVPETNLGLMPCLVTSYEQGRKWRTAPIGEEMSRILDQKGVKLLTWIWQAGGTVSRAGSVMNPDDVKGLKIRGGSREMDMMLKAAGAAVSTIPSNELYAGMQTGAVDAAITSSTSLISFKLEELSKHLTVPRAHSYWFMMEPLMMSKTIFDGLTPDQRKVIEEVGLEMEEFGYKAAREDDERIAAIYGKAGVATADMTAEAVGRWTAIARDTAWKDFSERVKDGARLLKLAEQV</sequence>
<proteinExistence type="inferred from homology"/>
<comment type="caution">
    <text evidence="5">The sequence shown here is derived from an EMBL/GenBank/DDBJ whole genome shotgun (WGS) entry which is preliminary data.</text>
</comment>
<dbReference type="NCBIfam" id="NF037995">
    <property type="entry name" value="TRAP_S1"/>
    <property type="match status" value="1"/>
</dbReference>
<dbReference type="Proteomes" id="UP000324927">
    <property type="component" value="Unassembled WGS sequence"/>
</dbReference>
<dbReference type="Pfam" id="PF03480">
    <property type="entry name" value="DctP"/>
    <property type="match status" value="1"/>
</dbReference>
<accession>A0A5A9GG23</accession>
<dbReference type="InterPro" id="IPR038404">
    <property type="entry name" value="TRAP_DctP_sf"/>
</dbReference>
<gene>
    <name evidence="5" type="ORF">FZ942_26905</name>
</gene>
<evidence type="ECO:0000256" key="1">
    <source>
        <dbReference type="ARBA" id="ARBA00009023"/>
    </source>
</evidence>
<name>A0A5A9GG23_AZOLI</name>
<reference evidence="5 6" key="1">
    <citation type="submission" date="2019-08" db="EMBL/GenBank/DDBJ databases">
        <authorList>
            <person name="Grouzdev D."/>
            <person name="Tikhonova E."/>
            <person name="Kravchenko I."/>
        </authorList>
    </citation>
    <scope>NUCLEOTIDE SEQUENCE [LARGE SCALE GENOMIC DNA]</scope>
    <source>
        <strain evidence="5 6">59b</strain>
    </source>
</reference>
<dbReference type="GO" id="GO:0055085">
    <property type="term" value="P:transmembrane transport"/>
    <property type="evidence" value="ECO:0007669"/>
    <property type="project" value="InterPro"/>
</dbReference>
<feature type="chain" id="PRO_5022910387" evidence="4">
    <location>
        <begin position="28"/>
        <end position="340"/>
    </location>
</feature>
<evidence type="ECO:0000256" key="4">
    <source>
        <dbReference type="SAM" id="SignalP"/>
    </source>
</evidence>
<dbReference type="EMBL" id="VTTN01000014">
    <property type="protein sequence ID" value="KAA0592775.1"/>
    <property type="molecule type" value="Genomic_DNA"/>
</dbReference>
<dbReference type="OrthoDB" id="8678862at2"/>
<protein>
    <submittedName>
        <fullName evidence="5">C4-dicarboxylate ABC transporter</fullName>
    </submittedName>
</protein>